<sequence length="1102" mass="114206">MHLLFFPWCALLLACQAAAPSSISTSVDLFTFTSTRSCTKPPATVFIYTSDGSTYIVTNLGSTSLSTTEIAGASQSPSPSRVPGAGPGDPGSSTLVQSNAADGSPVSGTDGVAHDGTTTNNAASQISSANGSSSSGIGSVDGGSATPFISAPHSECPIPSTVTITTANFNGSASSSSPERTITSFIYGRNATCPAPAILPALTVVRSETTQIAFSPTDNVSLQSNNGVTSGQSPATVTSFIYGQNATCPSPTNLPPVTVVITASSYRSSTLSDDHILSTSAELASSGVLTDASTLWRTSVSYVFGTGMSCPTASTTTVYSYLSSTNNSQSANTGQSPSTSGPLQSSQRDASSTYATNGTSALPPSCPQTFTTYQPGSVVTLTSYQWAASCPAMTTLPAVTSYVYRATYPSAGHNASYITLTQTVVESASYAAVSATGPLSLMSSAASTSLILLNSSLQTAETIYSCLSSVNGTVQAFPQPSTLTVTSFISPNLSSAALPDSSSMYCPTSASLGVSTITSFIQVSGNTSQCAFNTTRETYYTTIYGPEITVTQYATTTAPPSNAPSGSSASTSNATDSSVVSTSSAVASLEPAQQSQAPVVANASSLQQQSSSSNPDYVTAQVVNPDQNPPIPANSNSSFLLVTFGSGNETSSSSASNLPTAGSSRKRQVTTQPLVYNATQSFTAVAGGVYSLSAYAADAQNGDSPPNCAIGICADDMCGPSQPISMSFMQYSYTYNSTRDAASQVATFSIQCIGQAYVALDNVTVSALYVPPSAQGASSPSLASAQAAASSSTRRASVRTDVSYVVSTEYGTATSYQEVTQTLSSVQISTTILVLNNTLTTSEYYSTVLYRTLTATESAFYTYTTSAPQETLTSTLDETVTIYSTLPASTYITSDLITSTFVTSERYTTTLAARTRFRNITQTQTGYNITQTIGPSTVYLSGPTQTTTELSQVVSTGWLTVFVTTTSQPPPVTTSYALNASTVTFTPSPSVLILTSFIPTTYYRTETTTDSSLEIRTLTFTSLSLLPQQTTTLYSTRELISIAPGNTSYVTVLQTETITSELPQATQTLYSTIVSTSQAPASSVFNTETTSLYITETSIELQ</sequence>
<feature type="chain" id="PRO_5042934955" evidence="2">
    <location>
        <begin position="18"/>
        <end position="1102"/>
    </location>
</feature>
<feature type="region of interest" description="Disordered" evidence="1">
    <location>
        <begin position="68"/>
        <end position="139"/>
    </location>
</feature>
<proteinExistence type="predicted"/>
<evidence type="ECO:0000313" key="3">
    <source>
        <dbReference type="EMBL" id="KAK5694607.1"/>
    </source>
</evidence>
<protein>
    <submittedName>
        <fullName evidence="3">Uncharacterized protein</fullName>
    </submittedName>
</protein>
<dbReference type="EMBL" id="JAVRQU010000015">
    <property type="protein sequence ID" value="KAK5694607.1"/>
    <property type="molecule type" value="Genomic_DNA"/>
</dbReference>
<evidence type="ECO:0000256" key="2">
    <source>
        <dbReference type="SAM" id="SignalP"/>
    </source>
</evidence>
<feature type="signal peptide" evidence="2">
    <location>
        <begin position="1"/>
        <end position="17"/>
    </location>
</feature>
<feature type="region of interest" description="Disordered" evidence="1">
    <location>
        <begin position="590"/>
        <end position="636"/>
    </location>
</feature>
<dbReference type="Proteomes" id="UP001310594">
    <property type="component" value="Unassembled WGS sequence"/>
</dbReference>
<feature type="region of interest" description="Disordered" evidence="1">
    <location>
        <begin position="326"/>
        <end position="361"/>
    </location>
</feature>
<organism evidence="3 4">
    <name type="scientific">Elasticomyces elasticus</name>
    <dbReference type="NCBI Taxonomy" id="574655"/>
    <lineage>
        <taxon>Eukaryota</taxon>
        <taxon>Fungi</taxon>
        <taxon>Dikarya</taxon>
        <taxon>Ascomycota</taxon>
        <taxon>Pezizomycotina</taxon>
        <taxon>Dothideomycetes</taxon>
        <taxon>Dothideomycetidae</taxon>
        <taxon>Mycosphaerellales</taxon>
        <taxon>Teratosphaeriaceae</taxon>
        <taxon>Elasticomyces</taxon>
    </lineage>
</organism>
<feature type="region of interest" description="Disordered" evidence="1">
    <location>
        <begin position="556"/>
        <end position="576"/>
    </location>
</feature>
<comment type="caution">
    <text evidence="3">The sequence shown here is derived from an EMBL/GenBank/DDBJ whole genome shotgun (WGS) entry which is preliminary data.</text>
</comment>
<gene>
    <name evidence="3" type="ORF">LTR97_009197</name>
</gene>
<feature type="compositionally biased region" description="Polar residues" evidence="1">
    <location>
        <begin position="91"/>
        <end position="101"/>
    </location>
</feature>
<name>A0AAN7WB83_9PEZI</name>
<feature type="compositionally biased region" description="Polar residues" evidence="1">
    <location>
        <begin position="68"/>
        <end position="79"/>
    </location>
</feature>
<evidence type="ECO:0000313" key="4">
    <source>
        <dbReference type="Proteomes" id="UP001310594"/>
    </source>
</evidence>
<feature type="compositionally biased region" description="Polar residues" evidence="1">
    <location>
        <begin position="329"/>
        <end position="361"/>
    </location>
</feature>
<dbReference type="AlphaFoldDB" id="A0AAN7WB83"/>
<feature type="compositionally biased region" description="Low complexity" evidence="1">
    <location>
        <begin position="604"/>
        <end position="613"/>
    </location>
</feature>
<accession>A0AAN7WB83</accession>
<keyword evidence="2" id="KW-0732">Signal</keyword>
<evidence type="ECO:0000256" key="1">
    <source>
        <dbReference type="SAM" id="MobiDB-lite"/>
    </source>
</evidence>
<feature type="compositionally biased region" description="Low complexity" evidence="1">
    <location>
        <begin position="122"/>
        <end position="139"/>
    </location>
</feature>
<reference evidence="3" key="1">
    <citation type="submission" date="2023-08" db="EMBL/GenBank/DDBJ databases">
        <title>Black Yeasts Isolated from many extreme environments.</title>
        <authorList>
            <person name="Coleine C."/>
            <person name="Stajich J.E."/>
            <person name="Selbmann L."/>
        </authorList>
    </citation>
    <scope>NUCLEOTIDE SEQUENCE</scope>
    <source>
        <strain evidence="3">CCFEE 5810</strain>
    </source>
</reference>